<feature type="compositionally biased region" description="Acidic residues" evidence="2">
    <location>
        <begin position="565"/>
        <end position="574"/>
    </location>
</feature>
<feature type="domain" description="WH2" evidence="4">
    <location>
        <begin position="649"/>
        <end position="666"/>
    </location>
</feature>
<dbReference type="GO" id="GO:0035091">
    <property type="term" value="F:phosphatidylinositol binding"/>
    <property type="evidence" value="ECO:0007669"/>
    <property type="project" value="InterPro"/>
</dbReference>
<keyword evidence="1" id="KW-0175">Coiled coil</keyword>
<dbReference type="Gene3D" id="3.30.1520.10">
    <property type="entry name" value="Phox-like domain"/>
    <property type="match status" value="1"/>
</dbReference>
<dbReference type="SUPFAM" id="SSF64268">
    <property type="entry name" value="PX domain"/>
    <property type="match status" value="1"/>
</dbReference>
<dbReference type="GO" id="GO:0003779">
    <property type="term" value="F:actin binding"/>
    <property type="evidence" value="ECO:0007669"/>
    <property type="project" value="InterPro"/>
</dbReference>
<dbReference type="SUPFAM" id="SSF50729">
    <property type="entry name" value="PH domain-like"/>
    <property type="match status" value="1"/>
</dbReference>
<dbReference type="InterPro" id="IPR036871">
    <property type="entry name" value="PX_dom_sf"/>
</dbReference>
<evidence type="ECO:0000313" key="5">
    <source>
        <dbReference type="EMBL" id="OQS00953.1"/>
    </source>
</evidence>
<reference evidence="5 6" key="1">
    <citation type="journal article" date="2014" name="Genome Biol. Evol.">
        <title>The secreted proteins of Achlya hypogyna and Thraustotheca clavata identify the ancestral oomycete secretome and reveal gene acquisitions by horizontal gene transfer.</title>
        <authorList>
            <person name="Misner I."/>
            <person name="Blouin N."/>
            <person name="Leonard G."/>
            <person name="Richards T.A."/>
            <person name="Lane C.E."/>
        </authorList>
    </citation>
    <scope>NUCLEOTIDE SEQUENCE [LARGE SCALE GENOMIC DNA]</scope>
    <source>
        <strain evidence="5 6">ATCC 48635</strain>
    </source>
</reference>
<dbReference type="PROSITE" id="PS51082">
    <property type="entry name" value="WH2"/>
    <property type="match status" value="1"/>
</dbReference>
<dbReference type="OrthoDB" id="76843at2759"/>
<feature type="compositionally biased region" description="Pro residues" evidence="2">
    <location>
        <begin position="685"/>
        <end position="697"/>
    </location>
</feature>
<feature type="compositionally biased region" description="Low complexity" evidence="2">
    <location>
        <begin position="575"/>
        <end position="592"/>
    </location>
</feature>
<evidence type="ECO:0000256" key="1">
    <source>
        <dbReference type="SAM" id="Coils"/>
    </source>
</evidence>
<dbReference type="AlphaFoldDB" id="A0A1V9ZSI7"/>
<feature type="region of interest" description="Disordered" evidence="2">
    <location>
        <begin position="549"/>
        <end position="596"/>
    </location>
</feature>
<accession>A0A1V9ZSI7</accession>
<organism evidence="5 6">
    <name type="scientific">Achlya hypogyna</name>
    <name type="common">Oomycete</name>
    <name type="synonym">Protoachlya hypogyna</name>
    <dbReference type="NCBI Taxonomy" id="1202772"/>
    <lineage>
        <taxon>Eukaryota</taxon>
        <taxon>Sar</taxon>
        <taxon>Stramenopiles</taxon>
        <taxon>Oomycota</taxon>
        <taxon>Saprolegniomycetes</taxon>
        <taxon>Saprolegniales</taxon>
        <taxon>Achlyaceae</taxon>
        <taxon>Achlya</taxon>
    </lineage>
</organism>
<feature type="compositionally biased region" description="Pro residues" evidence="2">
    <location>
        <begin position="630"/>
        <end position="642"/>
    </location>
</feature>
<dbReference type="Proteomes" id="UP000243579">
    <property type="component" value="Unassembled WGS sequence"/>
</dbReference>
<protein>
    <recommendedName>
        <fullName evidence="7">PX domain-containing protein</fullName>
    </recommendedName>
</protein>
<feature type="compositionally biased region" description="Low complexity" evidence="2">
    <location>
        <begin position="675"/>
        <end position="684"/>
    </location>
</feature>
<feature type="region of interest" description="Disordered" evidence="2">
    <location>
        <begin position="621"/>
        <end position="651"/>
    </location>
</feature>
<dbReference type="SMART" id="SM00246">
    <property type="entry name" value="WH2"/>
    <property type="match status" value="1"/>
</dbReference>
<evidence type="ECO:0008006" key="7">
    <source>
        <dbReference type="Google" id="ProtNLM"/>
    </source>
</evidence>
<feature type="compositionally biased region" description="Polar residues" evidence="2">
    <location>
        <begin position="393"/>
        <end position="402"/>
    </location>
</feature>
<dbReference type="InterPro" id="IPR001683">
    <property type="entry name" value="PX_dom"/>
</dbReference>
<feature type="compositionally biased region" description="Low complexity" evidence="2">
    <location>
        <begin position="302"/>
        <end position="312"/>
    </location>
</feature>
<feature type="region of interest" description="Disordered" evidence="2">
    <location>
        <begin position="158"/>
        <end position="402"/>
    </location>
</feature>
<feature type="compositionally biased region" description="Pro residues" evidence="2">
    <location>
        <begin position="290"/>
        <end position="301"/>
    </location>
</feature>
<dbReference type="Pfam" id="PF00787">
    <property type="entry name" value="PX"/>
    <property type="match status" value="1"/>
</dbReference>
<dbReference type="PROSITE" id="PS50195">
    <property type="entry name" value="PX"/>
    <property type="match status" value="1"/>
</dbReference>
<evidence type="ECO:0000256" key="2">
    <source>
        <dbReference type="SAM" id="MobiDB-lite"/>
    </source>
</evidence>
<feature type="compositionally biased region" description="Polar residues" evidence="2">
    <location>
        <begin position="257"/>
        <end position="269"/>
    </location>
</feature>
<dbReference type="InterPro" id="IPR003124">
    <property type="entry name" value="WH2_dom"/>
</dbReference>
<feature type="compositionally biased region" description="Basic and acidic residues" evidence="2">
    <location>
        <begin position="201"/>
        <end position="211"/>
    </location>
</feature>
<comment type="caution">
    <text evidence="5">The sequence shown here is derived from an EMBL/GenBank/DDBJ whole genome shotgun (WGS) entry which is preliminary data.</text>
</comment>
<feature type="compositionally biased region" description="Basic and acidic residues" evidence="2">
    <location>
        <begin position="158"/>
        <end position="173"/>
    </location>
</feature>
<evidence type="ECO:0000259" key="3">
    <source>
        <dbReference type="PROSITE" id="PS50195"/>
    </source>
</evidence>
<gene>
    <name evidence="5" type="ORF">ACHHYP_02082</name>
</gene>
<feature type="compositionally biased region" description="Low complexity" evidence="2">
    <location>
        <begin position="372"/>
        <end position="388"/>
    </location>
</feature>
<keyword evidence="6" id="KW-1185">Reference proteome</keyword>
<evidence type="ECO:0000313" key="6">
    <source>
        <dbReference type="Proteomes" id="UP000243579"/>
    </source>
</evidence>
<feature type="domain" description="PX" evidence="3">
    <location>
        <begin position="423"/>
        <end position="534"/>
    </location>
</feature>
<feature type="coiled-coil region" evidence="1">
    <location>
        <begin position="108"/>
        <end position="150"/>
    </location>
</feature>
<dbReference type="EMBL" id="JNBR01000019">
    <property type="protein sequence ID" value="OQS00953.1"/>
    <property type="molecule type" value="Genomic_DNA"/>
</dbReference>
<proteinExistence type="predicted"/>
<dbReference type="STRING" id="1202772.A0A1V9ZSI7"/>
<sequence length="732" mass="80069">MEKKQPVHEGYLRWLPPAAGALQVQFCQLSWSCQLRLFPSESAAETGVGATTFSVRGFCQWEGLGVLPLDSYGLELQLKDKKSLYVAAENRLDLERWCRAFIAVLDPNSEAAEEIKRERRKVKREIRKKLEKELEAKEREEARKRQWIAQKKQELLDREREIEEMTPLQRKDGLGTLDEETEKLLRERKKRLNKKAAQGRVGKETQRRRLEMMAGGKLLDAAPPIMPDSAPRKAKLKFELPPPGQCTEPREPKPPRATTTESVSSQDSVFNDDDASVSGRSEESVAKPRPFVPPPPPPPMAAPINPMAAALDAIKRNRKYSVDSDAGRPSRSRRSQLSAEGKELLTRALSNDKLKPERRGLFDSSDSDDDAPTATKPTPVHKTTPTHVVSDSGILSPSGCHSQVNADSDAEVLANAAPARVAAVLSVSYVACAVESRGGKPVAVYTFDFKLHTWVHRVGFAYHEFEATHQVLKAAAPALPKFPSKHVLRNPTKPDFMAKRAGELSAYLQGLLAVAGLVQHPSFHTAFRLPAEWAASLVAGLVATARPPPVAKPPTRKVSARNLFEEDSSDDDEASVVSAEAPEPVFAPAAKPVRPPSQRFMADELPARRQVAPPVAVETMVRQPSRRDIPPPAAPPAIPVRPNPFGGAGRGDLLAAIRKGTALKSVEPDAPTPSPVRAAPLPVTARPPPVAPRPPLATAPSIHDSIATAMASRLHVTKYDDPDDDDDSDWDD</sequence>
<feature type="region of interest" description="Disordered" evidence="2">
    <location>
        <begin position="663"/>
        <end position="704"/>
    </location>
</feature>
<feature type="compositionally biased region" description="Basic and acidic residues" evidence="2">
    <location>
        <begin position="340"/>
        <end position="361"/>
    </location>
</feature>
<evidence type="ECO:0000259" key="4">
    <source>
        <dbReference type="PROSITE" id="PS51082"/>
    </source>
</evidence>
<name>A0A1V9ZSI7_ACHHY</name>
<dbReference type="Pfam" id="PF02205">
    <property type="entry name" value="WH2"/>
    <property type="match status" value="1"/>
</dbReference>